<proteinExistence type="predicted"/>
<dbReference type="PANTHER" id="PTHR10742:SF342">
    <property type="entry name" value="AMINE OXIDASE"/>
    <property type="match status" value="1"/>
</dbReference>
<gene>
    <name evidence="2" type="ORF">METZ01_LOCUS14893</name>
</gene>
<evidence type="ECO:0000259" key="1">
    <source>
        <dbReference type="Pfam" id="PF01593"/>
    </source>
</evidence>
<dbReference type="EMBL" id="UINC01000843">
    <property type="protein sequence ID" value="SUZ62039.1"/>
    <property type="molecule type" value="Genomic_DNA"/>
</dbReference>
<dbReference type="Pfam" id="PF01593">
    <property type="entry name" value="Amino_oxidase"/>
    <property type="match status" value="1"/>
</dbReference>
<dbReference type="GO" id="GO:0001716">
    <property type="term" value="F:L-amino-acid oxidase activity"/>
    <property type="evidence" value="ECO:0007669"/>
    <property type="project" value="TreeGrafter"/>
</dbReference>
<dbReference type="InterPro" id="IPR002937">
    <property type="entry name" value="Amino_oxidase"/>
</dbReference>
<organism evidence="2">
    <name type="scientific">marine metagenome</name>
    <dbReference type="NCBI Taxonomy" id="408172"/>
    <lineage>
        <taxon>unclassified sequences</taxon>
        <taxon>metagenomes</taxon>
        <taxon>ecological metagenomes</taxon>
    </lineage>
</organism>
<accession>A0A381P6Y8</accession>
<dbReference type="Gene3D" id="3.90.660.10">
    <property type="match status" value="1"/>
</dbReference>
<dbReference type="SUPFAM" id="SSF54373">
    <property type="entry name" value="FAD-linked reductases, C-terminal domain"/>
    <property type="match status" value="1"/>
</dbReference>
<evidence type="ECO:0000313" key="2">
    <source>
        <dbReference type="EMBL" id="SUZ62039.1"/>
    </source>
</evidence>
<sequence>MGTSTPRPALQGQGRPPNTRVIVLGAGISGLATGYELGKLGYDYQVLEAREWVGGLCWTVRRGAEHTEVGGERQVCDFDEGQYLNAGAWRIPNDDEGVLGYCRELGVPLELFVNWSDANYMWEENPERGPLAGRRVRLREVKADLWGSTTELLAKAMEQGQIDAPLTEEDQELLVRFLVRAGYLDSDDLVYRPPRLRGSGNQDPYDLSALLNSGFATQVRSLNAGTGGPHPVFQPIGGMQQIPLAFQRAMGDKITLQAEVQSIHQTEDAVRVVYRDTRTGREHEEIGDYCVCCLPMSILQRIDVDLSPAMANAVNESGHSNSAKMGLQMKRRFWEEDDGIFGGHLFARSLQLGEFSYPSNDYFTEKGVLLGYYGGGQTAGLGDMPVQGRIEHVLTQASKVHPQMREEFETGYCVWWDKVPHSLGAYGRTPPRERLQQLSQADGRIYMGSAGASSQPAWIEGGIQSAWRSVETLHERVMQG</sequence>
<dbReference type="AlphaFoldDB" id="A0A381P6Y8"/>
<name>A0A381P6Y8_9ZZZZ</name>
<dbReference type="GO" id="GO:0009063">
    <property type="term" value="P:amino acid catabolic process"/>
    <property type="evidence" value="ECO:0007669"/>
    <property type="project" value="TreeGrafter"/>
</dbReference>
<dbReference type="InterPro" id="IPR050281">
    <property type="entry name" value="Flavin_monoamine_oxidase"/>
</dbReference>
<dbReference type="Gene3D" id="1.20.1440.240">
    <property type="match status" value="1"/>
</dbReference>
<feature type="domain" description="Amine oxidase" evidence="1">
    <location>
        <begin position="28"/>
        <end position="471"/>
    </location>
</feature>
<dbReference type="PANTHER" id="PTHR10742">
    <property type="entry name" value="FLAVIN MONOAMINE OXIDASE"/>
    <property type="match status" value="1"/>
</dbReference>
<dbReference type="Gene3D" id="3.50.50.60">
    <property type="entry name" value="FAD/NAD(P)-binding domain"/>
    <property type="match status" value="1"/>
</dbReference>
<reference evidence="2" key="1">
    <citation type="submission" date="2018-05" db="EMBL/GenBank/DDBJ databases">
        <authorList>
            <person name="Lanie J.A."/>
            <person name="Ng W.-L."/>
            <person name="Kazmierczak K.M."/>
            <person name="Andrzejewski T.M."/>
            <person name="Davidsen T.M."/>
            <person name="Wayne K.J."/>
            <person name="Tettelin H."/>
            <person name="Glass J.I."/>
            <person name="Rusch D."/>
            <person name="Podicherti R."/>
            <person name="Tsui H.-C.T."/>
            <person name="Winkler M.E."/>
        </authorList>
    </citation>
    <scope>NUCLEOTIDE SEQUENCE</scope>
</reference>
<protein>
    <recommendedName>
        <fullName evidence="1">Amine oxidase domain-containing protein</fullName>
    </recommendedName>
</protein>
<dbReference type="InterPro" id="IPR036188">
    <property type="entry name" value="FAD/NAD-bd_sf"/>
</dbReference>
<dbReference type="SUPFAM" id="SSF51905">
    <property type="entry name" value="FAD/NAD(P)-binding domain"/>
    <property type="match status" value="1"/>
</dbReference>